<dbReference type="PROSITE" id="PS01227">
    <property type="entry name" value="UPF0012"/>
    <property type="match status" value="1"/>
</dbReference>
<evidence type="ECO:0000259" key="2">
    <source>
        <dbReference type="PROSITE" id="PS50263"/>
    </source>
</evidence>
<feature type="domain" description="CN hydrolase" evidence="2">
    <location>
        <begin position="4"/>
        <end position="231"/>
    </location>
</feature>
<comment type="caution">
    <text evidence="3">The sequence shown here is derived from an EMBL/GenBank/DDBJ whole genome shotgun (WGS) entry which is preliminary data.</text>
</comment>
<evidence type="ECO:0000256" key="1">
    <source>
        <dbReference type="ARBA" id="ARBA00010613"/>
    </source>
</evidence>
<dbReference type="OrthoDB" id="9803803at2"/>
<dbReference type="Pfam" id="PF00795">
    <property type="entry name" value="CN_hydrolase"/>
    <property type="match status" value="1"/>
</dbReference>
<dbReference type="AlphaFoldDB" id="A0A1E7RFD9"/>
<name>A0A1E7RFD9_9GAMM</name>
<proteinExistence type="inferred from homology"/>
<dbReference type="PANTHER" id="PTHR23088:SF27">
    <property type="entry name" value="DEAMINATED GLUTATHIONE AMIDASE"/>
    <property type="match status" value="1"/>
</dbReference>
<comment type="similarity">
    <text evidence="1">Belongs to the carbon-nitrogen hydrolase superfamily. NIT1/NIT2 family.</text>
</comment>
<organism evidence="3 4">
    <name type="scientific">Acinetobacter qingfengensis</name>
    <dbReference type="NCBI Taxonomy" id="1262585"/>
    <lineage>
        <taxon>Bacteria</taxon>
        <taxon>Pseudomonadati</taxon>
        <taxon>Pseudomonadota</taxon>
        <taxon>Gammaproteobacteria</taxon>
        <taxon>Moraxellales</taxon>
        <taxon>Moraxellaceae</taxon>
        <taxon>Acinetobacter</taxon>
    </lineage>
</organism>
<dbReference type="InterPro" id="IPR001110">
    <property type="entry name" value="UPF0012_CS"/>
</dbReference>
<dbReference type="CDD" id="cd07197">
    <property type="entry name" value="nitrilase"/>
    <property type="match status" value="1"/>
</dbReference>
<dbReference type="PANTHER" id="PTHR23088">
    <property type="entry name" value="NITRILASE-RELATED"/>
    <property type="match status" value="1"/>
</dbReference>
<accession>A0A1E7RFD9</accession>
<dbReference type="EMBL" id="MKKK01000001">
    <property type="protein sequence ID" value="OEY98109.1"/>
    <property type="molecule type" value="Genomic_DNA"/>
</dbReference>
<dbReference type="PROSITE" id="PS50263">
    <property type="entry name" value="CN_HYDROLASE"/>
    <property type="match status" value="1"/>
</dbReference>
<dbReference type="STRING" id="1262585.BJI46_00885"/>
<dbReference type="RefSeq" id="WP_070068489.1">
    <property type="nucleotide sequence ID" value="NZ_MKKK01000001.1"/>
</dbReference>
<sequence>MTKFAIAGVQMAVSAYEENITRMAQYAEHIKQRFPWVNMLVFSELCALGPSPFKAEPMPGNAEQRLQEIARKTGLWLIPGSLFEQREDGVYNTAPVINPQGEVVTRFRKLFPFLPYEAGINSGNEFVVFDVPNAGRIGVSICYDMWFPETTRTLVAMGAEVIIHPTMTDTIDRDVELAIARASAATNQVYFFDINGVGDGGVGRSIIVDPSGYVLHQAANGTEIMPIEVDFEKVRHEREKGIRGLGQPLKSFRDRVCQFDVYQKGSHTESYLHTLGTLEKPVANNSLFTQPQSYVTEKDLSQAQPASDWPVWE</sequence>
<dbReference type="InterPro" id="IPR003010">
    <property type="entry name" value="C-N_Hydrolase"/>
</dbReference>
<keyword evidence="4" id="KW-1185">Reference proteome</keyword>
<dbReference type="SUPFAM" id="SSF56317">
    <property type="entry name" value="Carbon-nitrogen hydrolase"/>
    <property type="match status" value="1"/>
</dbReference>
<evidence type="ECO:0000313" key="4">
    <source>
        <dbReference type="Proteomes" id="UP000185895"/>
    </source>
</evidence>
<dbReference type="InterPro" id="IPR036526">
    <property type="entry name" value="C-N_Hydrolase_sf"/>
</dbReference>
<protein>
    <submittedName>
        <fullName evidence="3">Hydrolase</fullName>
    </submittedName>
</protein>
<reference evidence="3 4" key="1">
    <citation type="submission" date="2016-09" db="EMBL/GenBank/DDBJ databases">
        <authorList>
            <person name="Capua I."/>
            <person name="De Benedictis P."/>
            <person name="Joannis T."/>
            <person name="Lombin L.H."/>
            <person name="Cattoli G."/>
        </authorList>
    </citation>
    <scope>NUCLEOTIDE SEQUENCE [LARGE SCALE GENOMIC DNA]</scope>
    <source>
        <strain evidence="3 4">ANC 4671</strain>
    </source>
</reference>
<dbReference type="Proteomes" id="UP000185895">
    <property type="component" value="Unassembled WGS sequence"/>
</dbReference>
<gene>
    <name evidence="3" type="ORF">BJI46_00885</name>
</gene>
<keyword evidence="3" id="KW-0378">Hydrolase</keyword>
<dbReference type="Gene3D" id="3.60.110.10">
    <property type="entry name" value="Carbon-nitrogen hydrolase"/>
    <property type="match status" value="1"/>
</dbReference>
<evidence type="ECO:0000313" key="3">
    <source>
        <dbReference type="EMBL" id="OEY98109.1"/>
    </source>
</evidence>
<dbReference type="GO" id="GO:0016787">
    <property type="term" value="F:hydrolase activity"/>
    <property type="evidence" value="ECO:0007669"/>
    <property type="project" value="UniProtKB-KW"/>
</dbReference>